<dbReference type="Proteomes" id="UP000680670">
    <property type="component" value="Unassembled WGS sequence"/>
</dbReference>
<organism evidence="2 3">
    <name type="scientific">Siminovitchia terrae</name>
    <name type="common">Bacillus terrae</name>
    <dbReference type="NCBI Taxonomy" id="1914933"/>
    <lineage>
        <taxon>Bacteria</taxon>
        <taxon>Bacillati</taxon>
        <taxon>Bacillota</taxon>
        <taxon>Bacilli</taxon>
        <taxon>Bacillales</taxon>
        <taxon>Bacillaceae</taxon>
        <taxon>Siminovitchia</taxon>
    </lineage>
</organism>
<proteinExistence type="predicted"/>
<evidence type="ECO:0000313" key="3">
    <source>
        <dbReference type="Proteomes" id="UP000680670"/>
    </source>
</evidence>
<accession>A0ABQ4L156</accession>
<dbReference type="PROSITE" id="PS51186">
    <property type="entry name" value="GNAT"/>
    <property type="match status" value="1"/>
</dbReference>
<gene>
    <name evidence="2" type="ORF">J6TS1_38930</name>
</gene>
<sequence>MLDTVIKYGFKQMKLNRIEALIEPKDMASVKLVERLGFLREGLLRKYEYGVGKFDDLYMYALLMEDYKDEL</sequence>
<dbReference type="RefSeq" id="WP_306430330.1">
    <property type="nucleotide sequence ID" value="NZ_BORJ01000012.1"/>
</dbReference>
<reference evidence="2 3" key="1">
    <citation type="submission" date="2021-03" db="EMBL/GenBank/DDBJ databases">
        <title>Antimicrobial resistance genes in bacteria isolated from Japanese honey, and their potential for conferring macrolide and lincosamide resistance in the American foulbrood pathogen Paenibacillus larvae.</title>
        <authorList>
            <person name="Okamoto M."/>
            <person name="Kumagai M."/>
            <person name="Kanamori H."/>
            <person name="Takamatsu D."/>
        </authorList>
    </citation>
    <scope>NUCLEOTIDE SEQUENCE [LARGE SCALE GENOMIC DNA]</scope>
    <source>
        <strain evidence="2 3">J6TS1</strain>
    </source>
</reference>
<keyword evidence="3" id="KW-1185">Reference proteome</keyword>
<comment type="caution">
    <text evidence="2">The sequence shown here is derived from an EMBL/GenBank/DDBJ whole genome shotgun (WGS) entry which is preliminary data.</text>
</comment>
<evidence type="ECO:0000259" key="1">
    <source>
        <dbReference type="PROSITE" id="PS51186"/>
    </source>
</evidence>
<dbReference type="InterPro" id="IPR000182">
    <property type="entry name" value="GNAT_dom"/>
</dbReference>
<dbReference type="SUPFAM" id="SSF55729">
    <property type="entry name" value="Acyl-CoA N-acyltransferases (Nat)"/>
    <property type="match status" value="1"/>
</dbReference>
<dbReference type="EMBL" id="BORJ01000012">
    <property type="protein sequence ID" value="GIN98023.1"/>
    <property type="molecule type" value="Genomic_DNA"/>
</dbReference>
<feature type="domain" description="N-acetyltransferase" evidence="1">
    <location>
        <begin position="1"/>
        <end position="69"/>
    </location>
</feature>
<name>A0ABQ4L156_SIMTE</name>
<dbReference type="Gene3D" id="3.40.630.30">
    <property type="match status" value="1"/>
</dbReference>
<evidence type="ECO:0000313" key="2">
    <source>
        <dbReference type="EMBL" id="GIN98023.1"/>
    </source>
</evidence>
<dbReference type="InterPro" id="IPR016181">
    <property type="entry name" value="Acyl_CoA_acyltransferase"/>
</dbReference>
<protein>
    <recommendedName>
        <fullName evidence="1">N-acetyltransferase domain-containing protein</fullName>
    </recommendedName>
</protein>